<comment type="caution">
    <text evidence="1">The sequence shown here is derived from an EMBL/GenBank/DDBJ whole genome shotgun (WGS) entry which is preliminary data.</text>
</comment>
<organism evidence="1 2">
    <name type="scientific">Candidatus Dojkabacteria bacterium</name>
    <dbReference type="NCBI Taxonomy" id="2099670"/>
    <lineage>
        <taxon>Bacteria</taxon>
        <taxon>Candidatus Dojkabacteria</taxon>
    </lineage>
</organism>
<name>A0A955KYY0_9BACT</name>
<proteinExistence type="predicted"/>
<dbReference type="Gene3D" id="3.90.190.20">
    <property type="entry name" value="Mur ligase, C-terminal domain"/>
    <property type="match status" value="1"/>
</dbReference>
<reference evidence="1" key="2">
    <citation type="journal article" date="2021" name="Microbiome">
        <title>Successional dynamics and alternative stable states in a saline activated sludge microbial community over 9 years.</title>
        <authorList>
            <person name="Wang Y."/>
            <person name="Ye J."/>
            <person name="Ju F."/>
            <person name="Liu L."/>
            <person name="Boyd J.A."/>
            <person name="Deng Y."/>
            <person name="Parks D.H."/>
            <person name="Jiang X."/>
            <person name="Yin X."/>
            <person name="Woodcroft B.J."/>
            <person name="Tyson G.W."/>
            <person name="Hugenholtz P."/>
            <person name="Polz M.F."/>
            <person name="Zhang T."/>
        </authorList>
    </citation>
    <scope>NUCLEOTIDE SEQUENCE</scope>
    <source>
        <strain evidence="1">HKST-UBA12</strain>
    </source>
</reference>
<reference evidence="1" key="1">
    <citation type="submission" date="2020-04" db="EMBL/GenBank/DDBJ databases">
        <authorList>
            <person name="Zhang T."/>
        </authorList>
    </citation>
    <scope>NUCLEOTIDE SEQUENCE</scope>
    <source>
        <strain evidence="1">HKST-UBA12</strain>
    </source>
</reference>
<evidence type="ECO:0000313" key="2">
    <source>
        <dbReference type="Proteomes" id="UP000760819"/>
    </source>
</evidence>
<gene>
    <name evidence="1" type="ORF">KC640_02515</name>
</gene>
<dbReference type="Proteomes" id="UP000760819">
    <property type="component" value="Unassembled WGS sequence"/>
</dbReference>
<protein>
    <recommendedName>
        <fullName evidence="3">UDP-N-acetylmuramoyl-L-alanyl-D-glutamate--2, 6-diaminopimelate ligase</fullName>
    </recommendedName>
</protein>
<dbReference type="AlphaFoldDB" id="A0A955KYY0"/>
<dbReference type="GO" id="GO:0016881">
    <property type="term" value="F:acid-amino acid ligase activity"/>
    <property type="evidence" value="ECO:0007669"/>
    <property type="project" value="InterPro"/>
</dbReference>
<sequence>AQVIILAPVNPGANDLSKINANLAAAGEPKGAVLVERFTSTEEYVMVDKQNLMEKIERVMQNRDKPVITFDDLATDARRSAIQLALKLARPGDIVLLSGKGTDNLMDFGNVKYDWNEVEMVRRALRGDGVISQLA</sequence>
<feature type="non-terminal residue" evidence="1">
    <location>
        <position position="1"/>
    </location>
</feature>
<dbReference type="SUPFAM" id="SSF53244">
    <property type="entry name" value="MurD-like peptide ligases, peptide-binding domain"/>
    <property type="match status" value="1"/>
</dbReference>
<evidence type="ECO:0008006" key="3">
    <source>
        <dbReference type="Google" id="ProtNLM"/>
    </source>
</evidence>
<dbReference type="InterPro" id="IPR036615">
    <property type="entry name" value="Mur_ligase_C_dom_sf"/>
</dbReference>
<accession>A0A955KYY0</accession>
<dbReference type="EMBL" id="JAGQLI010000128">
    <property type="protein sequence ID" value="MCA9379277.1"/>
    <property type="molecule type" value="Genomic_DNA"/>
</dbReference>
<evidence type="ECO:0000313" key="1">
    <source>
        <dbReference type="EMBL" id="MCA9379277.1"/>
    </source>
</evidence>